<dbReference type="AlphaFoldDB" id="A0A6N2BNF0"/>
<dbReference type="EMBL" id="RXGB01002701">
    <property type="protein sequence ID" value="TMW94199.1"/>
    <property type="molecule type" value="Genomic_DNA"/>
</dbReference>
<sequence length="120" mass="13562">MTTEEDVNGSSTTNVCLDGSKKNRKGKKHQKGKEEALLELTPSDVLTYHPPSTAESSDEEIEEDSIDVTAGEEWVTKVEVTRKSVEILGQHMNVKNNKFKTHEDFTLEETENIRKELEGR</sequence>
<protein>
    <submittedName>
        <fullName evidence="2">Uncharacterized protein</fullName>
    </submittedName>
</protein>
<feature type="region of interest" description="Disordered" evidence="1">
    <location>
        <begin position="1"/>
        <end position="38"/>
    </location>
</feature>
<accession>A0A6N2BNF0</accession>
<comment type="caution">
    <text evidence="2">The sequence shown here is derived from an EMBL/GenBank/DDBJ whole genome shotgun (WGS) entry which is preliminary data.</text>
</comment>
<gene>
    <name evidence="2" type="ORF">EJD97_010622</name>
</gene>
<feature type="compositionally biased region" description="Basic residues" evidence="1">
    <location>
        <begin position="22"/>
        <end position="31"/>
    </location>
</feature>
<evidence type="ECO:0000313" key="2">
    <source>
        <dbReference type="EMBL" id="TMW94199.1"/>
    </source>
</evidence>
<name>A0A6N2BNF0_SOLCI</name>
<proteinExistence type="predicted"/>
<organism evidence="2">
    <name type="scientific">Solanum chilense</name>
    <name type="common">Tomato</name>
    <name type="synonym">Lycopersicon chilense</name>
    <dbReference type="NCBI Taxonomy" id="4083"/>
    <lineage>
        <taxon>Eukaryota</taxon>
        <taxon>Viridiplantae</taxon>
        <taxon>Streptophyta</taxon>
        <taxon>Embryophyta</taxon>
        <taxon>Tracheophyta</taxon>
        <taxon>Spermatophyta</taxon>
        <taxon>Magnoliopsida</taxon>
        <taxon>eudicotyledons</taxon>
        <taxon>Gunneridae</taxon>
        <taxon>Pentapetalae</taxon>
        <taxon>asterids</taxon>
        <taxon>lamiids</taxon>
        <taxon>Solanales</taxon>
        <taxon>Solanaceae</taxon>
        <taxon>Solanoideae</taxon>
        <taxon>Solaneae</taxon>
        <taxon>Solanum</taxon>
        <taxon>Solanum subgen. Lycopersicon</taxon>
    </lineage>
</organism>
<evidence type="ECO:0000256" key="1">
    <source>
        <dbReference type="SAM" id="MobiDB-lite"/>
    </source>
</evidence>
<reference evidence="2" key="1">
    <citation type="submission" date="2019-05" db="EMBL/GenBank/DDBJ databases">
        <title>The de novo reference genome and transcriptome assemblies of the wild tomato species Solanum chilense.</title>
        <authorList>
            <person name="Stam R."/>
            <person name="Nosenko T."/>
            <person name="Hoerger A.C."/>
            <person name="Stephan W."/>
            <person name="Seidel M.A."/>
            <person name="Kuhn J.M.M."/>
            <person name="Haberer G."/>
            <person name="Tellier A."/>
        </authorList>
    </citation>
    <scope>NUCLEOTIDE SEQUENCE</scope>
    <source>
        <tissue evidence="2">Mature leaves</tissue>
    </source>
</reference>